<evidence type="ECO:0008006" key="4">
    <source>
        <dbReference type="Google" id="ProtNLM"/>
    </source>
</evidence>
<accession>A0A653BIE9</accession>
<sequence>MSKMKFQAVLFSVIGLILIFMLCESQETDFDCEDEVCNYFCQKSESTGGRCTDGACLCDEVPFRTDFE</sequence>
<reference evidence="2 3" key="1">
    <citation type="submission" date="2019-01" db="EMBL/GenBank/DDBJ databases">
        <authorList>
            <person name="Sayadi A."/>
        </authorList>
    </citation>
    <scope>NUCLEOTIDE SEQUENCE [LARGE SCALE GENOMIC DNA]</scope>
</reference>
<protein>
    <recommendedName>
        <fullName evidence="4">Invertebrate defensins family profile domain-containing protein</fullName>
    </recommendedName>
</protein>
<feature type="signal peptide" evidence="1">
    <location>
        <begin position="1"/>
        <end position="25"/>
    </location>
</feature>
<dbReference type="Proteomes" id="UP000410492">
    <property type="component" value="Unassembled WGS sequence"/>
</dbReference>
<gene>
    <name evidence="2" type="ORF">CALMAC_LOCUS1289</name>
</gene>
<feature type="chain" id="PRO_5024936587" description="Invertebrate defensins family profile domain-containing protein" evidence="1">
    <location>
        <begin position="26"/>
        <end position="68"/>
    </location>
</feature>
<evidence type="ECO:0000313" key="3">
    <source>
        <dbReference type="Proteomes" id="UP000410492"/>
    </source>
</evidence>
<evidence type="ECO:0000313" key="2">
    <source>
        <dbReference type="EMBL" id="VEN35370.1"/>
    </source>
</evidence>
<organism evidence="2 3">
    <name type="scientific">Callosobruchus maculatus</name>
    <name type="common">Southern cowpea weevil</name>
    <name type="synonym">Pulse bruchid</name>
    <dbReference type="NCBI Taxonomy" id="64391"/>
    <lineage>
        <taxon>Eukaryota</taxon>
        <taxon>Metazoa</taxon>
        <taxon>Ecdysozoa</taxon>
        <taxon>Arthropoda</taxon>
        <taxon>Hexapoda</taxon>
        <taxon>Insecta</taxon>
        <taxon>Pterygota</taxon>
        <taxon>Neoptera</taxon>
        <taxon>Endopterygota</taxon>
        <taxon>Coleoptera</taxon>
        <taxon>Polyphaga</taxon>
        <taxon>Cucujiformia</taxon>
        <taxon>Chrysomeloidea</taxon>
        <taxon>Chrysomelidae</taxon>
        <taxon>Bruchinae</taxon>
        <taxon>Bruchini</taxon>
        <taxon>Callosobruchus</taxon>
    </lineage>
</organism>
<keyword evidence="1" id="KW-0732">Signal</keyword>
<name>A0A653BIE9_CALMS</name>
<evidence type="ECO:0000256" key="1">
    <source>
        <dbReference type="SAM" id="SignalP"/>
    </source>
</evidence>
<dbReference type="AlphaFoldDB" id="A0A653BIE9"/>
<proteinExistence type="predicted"/>
<dbReference type="EMBL" id="CAACVG010001512">
    <property type="protein sequence ID" value="VEN35370.1"/>
    <property type="molecule type" value="Genomic_DNA"/>
</dbReference>
<keyword evidence="3" id="KW-1185">Reference proteome</keyword>